<dbReference type="GO" id="GO:0010774">
    <property type="term" value="P:meiotic strand invasion involved in reciprocal meiotic recombination"/>
    <property type="evidence" value="ECO:0007669"/>
    <property type="project" value="TreeGrafter"/>
</dbReference>
<protein>
    <recommendedName>
        <fullName evidence="8">Homologous-pairing protein 2 winged helix domain-containing protein</fullName>
    </recommendedName>
</protein>
<evidence type="ECO:0000256" key="7">
    <source>
        <dbReference type="SAM" id="MobiDB-lite"/>
    </source>
</evidence>
<dbReference type="Pfam" id="PF07106">
    <property type="entry name" value="WHD_TBPIP"/>
    <property type="match status" value="1"/>
</dbReference>
<dbReference type="Gene3D" id="1.10.10.10">
    <property type="entry name" value="Winged helix-like DNA-binding domain superfamily/Winged helix DNA-binding domain"/>
    <property type="match status" value="1"/>
</dbReference>
<keyword evidence="4" id="KW-0539">Nucleus</keyword>
<organism evidence="9 10">
    <name type="scientific">Vitrella brassicaformis (strain CCMP3155)</name>
    <dbReference type="NCBI Taxonomy" id="1169540"/>
    <lineage>
        <taxon>Eukaryota</taxon>
        <taxon>Sar</taxon>
        <taxon>Alveolata</taxon>
        <taxon>Colpodellida</taxon>
        <taxon>Vitrellaceae</taxon>
        <taxon>Vitrella</taxon>
    </lineage>
</organism>
<evidence type="ECO:0000256" key="6">
    <source>
        <dbReference type="SAM" id="Coils"/>
    </source>
</evidence>
<feature type="coiled-coil region" evidence="6">
    <location>
        <begin position="205"/>
        <end position="239"/>
    </location>
</feature>
<evidence type="ECO:0000256" key="5">
    <source>
        <dbReference type="ARBA" id="ARBA00023254"/>
    </source>
</evidence>
<dbReference type="GO" id="GO:0003690">
    <property type="term" value="F:double-stranded DNA binding"/>
    <property type="evidence" value="ECO:0007669"/>
    <property type="project" value="TreeGrafter"/>
</dbReference>
<comment type="subcellular location">
    <subcellularLocation>
        <location evidence="1">Nucleus</location>
    </subcellularLocation>
</comment>
<feature type="domain" description="Homologous-pairing protein 2 winged helix" evidence="8">
    <location>
        <begin position="133"/>
        <end position="193"/>
    </location>
</feature>
<dbReference type="AlphaFoldDB" id="A0A0G4FU35"/>
<evidence type="ECO:0000313" key="10">
    <source>
        <dbReference type="Proteomes" id="UP000041254"/>
    </source>
</evidence>
<gene>
    <name evidence="9" type="ORF">Vbra_4454</name>
</gene>
<proteinExistence type="inferred from homology"/>
<feature type="compositionally biased region" description="Gly residues" evidence="7">
    <location>
        <begin position="109"/>
        <end position="121"/>
    </location>
</feature>
<dbReference type="InParanoid" id="A0A0G4FU35"/>
<dbReference type="GO" id="GO:0120230">
    <property type="term" value="F:recombinase activator activity"/>
    <property type="evidence" value="ECO:0007669"/>
    <property type="project" value="TreeGrafter"/>
</dbReference>
<dbReference type="Proteomes" id="UP000041254">
    <property type="component" value="Unassembled WGS sequence"/>
</dbReference>
<evidence type="ECO:0000256" key="1">
    <source>
        <dbReference type="ARBA" id="ARBA00004123"/>
    </source>
</evidence>
<dbReference type="InterPro" id="IPR010776">
    <property type="entry name" value="Hop2_WH_dom"/>
</dbReference>
<dbReference type="GO" id="GO:0000794">
    <property type="term" value="C:condensed nuclear chromosome"/>
    <property type="evidence" value="ECO:0007669"/>
    <property type="project" value="TreeGrafter"/>
</dbReference>
<reference evidence="9 10" key="1">
    <citation type="submission" date="2014-11" db="EMBL/GenBank/DDBJ databases">
        <authorList>
            <person name="Zhu J."/>
            <person name="Qi W."/>
            <person name="Song R."/>
        </authorList>
    </citation>
    <scope>NUCLEOTIDE SEQUENCE [LARGE SCALE GENOMIC DNA]</scope>
</reference>
<evidence type="ECO:0000259" key="8">
    <source>
        <dbReference type="Pfam" id="PF07106"/>
    </source>
</evidence>
<accession>A0A0G4FU35</accession>
<keyword evidence="3" id="KW-0233">DNA recombination</keyword>
<dbReference type="PANTHER" id="PTHR15938:SF0">
    <property type="entry name" value="HOMOLOGOUS-PAIRING PROTEIN 2 HOMOLOG"/>
    <property type="match status" value="1"/>
</dbReference>
<sequence>MSEATSDAMDVDTCGGKKGNRKVTADPQPQGGQKRKRAPPKKSAEDSDSGEGDSDFEDSSKDESDFEDDEPKKKKKTPKAKDAAKPKVGAKAKARGGGGGAAGKAKAKAGGGGGGGGGKGGGGKKDTLTGDAANKAVLEYMQTQNRPYSAINVFDNLHGRVAKGKCPGILESLATSGDLIMKEYGKAKVFLAKQDDVCESDAAEAETSAEEIAALKETVAESKEKLNALKKEYRTYEGQLPAEEVANRLEQVAFKSAELNKEKEYFENLFKQQSSELPSAEEVCRITAEHSAAVKKWKQRKKICTEMADRVEETGEIDLIAHLGLDTGRRCDDPCLRSTRDMWWW</sequence>
<dbReference type="GO" id="GO:0007129">
    <property type="term" value="P:homologous chromosome pairing at meiosis"/>
    <property type="evidence" value="ECO:0007669"/>
    <property type="project" value="TreeGrafter"/>
</dbReference>
<dbReference type="PANTHER" id="PTHR15938">
    <property type="entry name" value="TBP-1 INTERACTING PROTEIN"/>
    <property type="match status" value="1"/>
</dbReference>
<dbReference type="STRING" id="1169540.A0A0G4FU35"/>
<name>A0A0G4FU35_VITBC</name>
<dbReference type="InterPro" id="IPR036388">
    <property type="entry name" value="WH-like_DNA-bd_sf"/>
</dbReference>
<comment type="similarity">
    <text evidence="2">Belongs to the HOP2 family.</text>
</comment>
<keyword evidence="6" id="KW-0175">Coiled coil</keyword>
<dbReference type="OrthoDB" id="272266at2759"/>
<dbReference type="GO" id="GO:0000709">
    <property type="term" value="P:meiotic joint molecule formation"/>
    <property type="evidence" value="ECO:0007669"/>
    <property type="project" value="TreeGrafter"/>
</dbReference>
<dbReference type="EMBL" id="CDMY01000501">
    <property type="protein sequence ID" value="CEM18474.1"/>
    <property type="molecule type" value="Genomic_DNA"/>
</dbReference>
<dbReference type="VEuPathDB" id="CryptoDB:Vbra_4454"/>
<evidence type="ECO:0000313" key="9">
    <source>
        <dbReference type="EMBL" id="CEM18474.1"/>
    </source>
</evidence>
<dbReference type="GO" id="GO:0120231">
    <property type="term" value="C:DNA recombinase auxiliary factor complex"/>
    <property type="evidence" value="ECO:0007669"/>
    <property type="project" value="TreeGrafter"/>
</dbReference>
<dbReference type="OMA" id="NFKMATA"/>
<evidence type="ECO:0000256" key="3">
    <source>
        <dbReference type="ARBA" id="ARBA00023172"/>
    </source>
</evidence>
<keyword evidence="10" id="KW-1185">Reference proteome</keyword>
<keyword evidence="5" id="KW-0469">Meiosis</keyword>
<evidence type="ECO:0000256" key="4">
    <source>
        <dbReference type="ARBA" id="ARBA00023242"/>
    </source>
</evidence>
<evidence type="ECO:0000256" key="2">
    <source>
        <dbReference type="ARBA" id="ARBA00007922"/>
    </source>
</evidence>
<dbReference type="PhylomeDB" id="A0A0G4FU35"/>
<feature type="region of interest" description="Disordered" evidence="7">
    <location>
        <begin position="1"/>
        <end position="126"/>
    </location>
</feature>
<feature type="compositionally biased region" description="Acidic residues" evidence="7">
    <location>
        <begin position="46"/>
        <end position="57"/>
    </location>
</feature>